<evidence type="ECO:0000256" key="7">
    <source>
        <dbReference type="ARBA" id="ARBA00022842"/>
    </source>
</evidence>
<sequence length="490" mass="54621">MTNGNERSERGWHLDNSYARLPETFFSNLEPSPARSPKLLILNEPLAASLGLNVHELKSKAGTAIFAGNRIPEGAQPLAQAYAGHQFGHFTMLGDGRAILLGEQITPQGERVDIQLKGSGRTPYSRGGDGRAVLGPMLREYIISEAMHALGIPTTRSLAVAATGEKVIRETVLPGAILTRAAASHLRVGTFQYAAKWGTPEELRILADYALDRHFPNIEAEDNRYLSLLREVIKQQASLIAKWQLVGFIHGVMNTDNMTISGETIDYGPCAFMDAYDPATVFSSIDVQGRYAYGNQPYIAGWNLARFAETLLPLLHENEEQAVDLAQEEISKFTELYRNQWLTGMRSKLGLFNEEAADESLIEELLRLMKKYNADFTNTFRALTFDKAANTALAGKTKFAQWQERWQARLTRQEKPQAEAQELMRSVNPAIIPRNHRVEAALEAAGKGDYSEMERLLDVLSNPYAHSQEQEKYTAPPPEACLPYRTYCGT</sequence>
<evidence type="ECO:0000256" key="6">
    <source>
        <dbReference type="ARBA" id="ARBA00022840"/>
    </source>
</evidence>
<keyword evidence="7 8" id="KW-0460">Magnesium</keyword>
<feature type="binding site" evidence="8">
    <location>
        <position position="266"/>
    </location>
    <ligand>
        <name>Mg(2+)</name>
        <dbReference type="ChEBI" id="CHEBI:18420"/>
    </ligand>
</feature>
<keyword evidence="2 8" id="KW-0808">Transferase</keyword>
<feature type="binding site" evidence="8">
    <location>
        <position position="130"/>
    </location>
    <ligand>
        <name>ATP</name>
        <dbReference type="ChEBI" id="CHEBI:30616"/>
    </ligand>
</feature>
<feature type="binding site" evidence="8">
    <location>
        <position position="96"/>
    </location>
    <ligand>
        <name>ATP</name>
        <dbReference type="ChEBI" id="CHEBI:30616"/>
    </ligand>
</feature>
<dbReference type="InterPro" id="IPR003846">
    <property type="entry name" value="SelO"/>
</dbReference>
<dbReference type="EC" id="2.7.7.-" evidence="8"/>
<reference evidence="10" key="1">
    <citation type="submission" date="2016-10" db="EMBL/GenBank/DDBJ databases">
        <authorList>
            <person name="Varghese N."/>
            <person name="Submissions S."/>
        </authorList>
    </citation>
    <scope>NUCLEOTIDE SEQUENCE [LARGE SCALE GENOMIC DNA]</scope>
    <source>
        <strain evidence="10">SP</strain>
    </source>
</reference>
<dbReference type="PANTHER" id="PTHR12153">
    <property type="entry name" value="SELENOPROTEIN O"/>
    <property type="match status" value="1"/>
</dbReference>
<comment type="catalytic activity">
    <reaction evidence="8">
        <text>L-threonyl-[protein] + ATP = 3-O-(5'-adenylyl)-L-threonyl-[protein] + diphosphate</text>
        <dbReference type="Rhea" id="RHEA:54292"/>
        <dbReference type="Rhea" id="RHEA-COMP:11060"/>
        <dbReference type="Rhea" id="RHEA-COMP:13847"/>
        <dbReference type="ChEBI" id="CHEBI:30013"/>
        <dbReference type="ChEBI" id="CHEBI:30616"/>
        <dbReference type="ChEBI" id="CHEBI:33019"/>
        <dbReference type="ChEBI" id="CHEBI:138113"/>
        <dbReference type="EC" id="2.7.7.108"/>
    </reaction>
</comment>
<comment type="catalytic activity">
    <reaction evidence="8">
        <text>L-histidyl-[protein] + UTP = N(tele)-(5'-uridylyl)-L-histidyl-[protein] + diphosphate</text>
        <dbReference type="Rhea" id="RHEA:83891"/>
        <dbReference type="Rhea" id="RHEA-COMP:9745"/>
        <dbReference type="Rhea" id="RHEA-COMP:20239"/>
        <dbReference type="ChEBI" id="CHEBI:29979"/>
        <dbReference type="ChEBI" id="CHEBI:33019"/>
        <dbReference type="ChEBI" id="CHEBI:46398"/>
        <dbReference type="ChEBI" id="CHEBI:233474"/>
    </reaction>
</comment>
<dbReference type="STRING" id="1503961.SAMN05421736_108159"/>
<evidence type="ECO:0000256" key="1">
    <source>
        <dbReference type="ARBA" id="ARBA00009747"/>
    </source>
</evidence>
<feature type="binding site" evidence="8">
    <location>
        <position position="129"/>
    </location>
    <ligand>
        <name>ATP</name>
        <dbReference type="ChEBI" id="CHEBI:30616"/>
    </ligand>
</feature>
<evidence type="ECO:0000256" key="4">
    <source>
        <dbReference type="ARBA" id="ARBA00022723"/>
    </source>
</evidence>
<accession>A0A1H3RKJ2</accession>
<dbReference type="NCBIfam" id="NF000658">
    <property type="entry name" value="PRK00029.1"/>
    <property type="match status" value="1"/>
</dbReference>
<feature type="binding site" evidence="8">
    <location>
        <position position="266"/>
    </location>
    <ligand>
        <name>ATP</name>
        <dbReference type="ChEBI" id="CHEBI:30616"/>
    </ligand>
</feature>
<evidence type="ECO:0000256" key="2">
    <source>
        <dbReference type="ARBA" id="ARBA00022679"/>
    </source>
</evidence>
<dbReference type="HAMAP" id="MF_00692">
    <property type="entry name" value="SelO"/>
    <property type="match status" value="1"/>
</dbReference>
<dbReference type="Proteomes" id="UP000198935">
    <property type="component" value="Unassembled WGS sequence"/>
</dbReference>
<feature type="binding site" evidence="8">
    <location>
        <position position="117"/>
    </location>
    <ligand>
        <name>ATP</name>
        <dbReference type="ChEBI" id="CHEBI:30616"/>
    </ligand>
</feature>
<feature type="binding site" evidence="8">
    <location>
        <position position="94"/>
    </location>
    <ligand>
        <name>ATP</name>
        <dbReference type="ChEBI" id="CHEBI:30616"/>
    </ligand>
</feature>
<feature type="binding site" evidence="8">
    <location>
        <position position="187"/>
    </location>
    <ligand>
        <name>ATP</name>
        <dbReference type="ChEBI" id="CHEBI:30616"/>
    </ligand>
</feature>
<evidence type="ECO:0000256" key="8">
    <source>
        <dbReference type="HAMAP-Rule" id="MF_00692"/>
    </source>
</evidence>
<feature type="active site" description="Proton acceptor" evidence="8">
    <location>
        <position position="256"/>
    </location>
</feature>
<organism evidence="9 10">
    <name type="scientific">Evansella caseinilytica</name>
    <dbReference type="NCBI Taxonomy" id="1503961"/>
    <lineage>
        <taxon>Bacteria</taxon>
        <taxon>Bacillati</taxon>
        <taxon>Bacillota</taxon>
        <taxon>Bacilli</taxon>
        <taxon>Bacillales</taxon>
        <taxon>Bacillaceae</taxon>
        <taxon>Evansella</taxon>
    </lineage>
</organism>
<dbReference type="Pfam" id="PF02696">
    <property type="entry name" value="SelO"/>
    <property type="match status" value="1"/>
</dbReference>
<feature type="binding site" evidence="8">
    <location>
        <position position="97"/>
    </location>
    <ligand>
        <name>ATP</name>
        <dbReference type="ChEBI" id="CHEBI:30616"/>
    </ligand>
</feature>
<dbReference type="GO" id="GO:0030145">
    <property type="term" value="F:manganese ion binding"/>
    <property type="evidence" value="ECO:0007669"/>
    <property type="project" value="UniProtKB-UniRule"/>
</dbReference>
<comment type="catalytic activity">
    <reaction evidence="8">
        <text>L-tyrosyl-[protein] + ATP = O-(5'-adenylyl)-L-tyrosyl-[protein] + diphosphate</text>
        <dbReference type="Rhea" id="RHEA:54288"/>
        <dbReference type="Rhea" id="RHEA-COMP:10136"/>
        <dbReference type="Rhea" id="RHEA-COMP:13846"/>
        <dbReference type="ChEBI" id="CHEBI:30616"/>
        <dbReference type="ChEBI" id="CHEBI:33019"/>
        <dbReference type="ChEBI" id="CHEBI:46858"/>
        <dbReference type="ChEBI" id="CHEBI:83624"/>
        <dbReference type="EC" id="2.7.7.108"/>
    </reaction>
</comment>
<dbReference type="GO" id="GO:0070733">
    <property type="term" value="F:AMPylase activity"/>
    <property type="evidence" value="ECO:0007669"/>
    <property type="project" value="UniProtKB-EC"/>
</dbReference>
<comment type="cofactor">
    <cofactor evidence="8">
        <name>Mg(2+)</name>
        <dbReference type="ChEBI" id="CHEBI:18420"/>
    </cofactor>
    <cofactor evidence="8">
        <name>Mn(2+)</name>
        <dbReference type="ChEBI" id="CHEBI:29035"/>
    </cofactor>
</comment>
<comment type="function">
    <text evidence="8">Nucleotidyltransferase involved in the post-translational modification of proteins. It can catalyze the addition of adenosine monophosphate (AMP) or uridine monophosphate (UMP) to a protein, resulting in modifications known as AMPylation and UMPylation.</text>
</comment>
<comment type="catalytic activity">
    <reaction evidence="8">
        <text>L-seryl-[protein] + UTP = O-(5'-uridylyl)-L-seryl-[protein] + diphosphate</text>
        <dbReference type="Rhea" id="RHEA:64604"/>
        <dbReference type="Rhea" id="RHEA-COMP:9863"/>
        <dbReference type="Rhea" id="RHEA-COMP:16635"/>
        <dbReference type="ChEBI" id="CHEBI:29999"/>
        <dbReference type="ChEBI" id="CHEBI:33019"/>
        <dbReference type="ChEBI" id="CHEBI:46398"/>
        <dbReference type="ChEBI" id="CHEBI:156051"/>
    </reaction>
</comment>
<dbReference type="GO" id="GO:0005524">
    <property type="term" value="F:ATP binding"/>
    <property type="evidence" value="ECO:0007669"/>
    <property type="project" value="UniProtKB-UniRule"/>
</dbReference>
<proteinExistence type="inferred from homology"/>
<feature type="binding site" evidence="8">
    <location>
        <position position="180"/>
    </location>
    <ligand>
        <name>ATP</name>
        <dbReference type="ChEBI" id="CHEBI:30616"/>
    </ligand>
</feature>
<comment type="similarity">
    <text evidence="1 8">Belongs to the SELO family.</text>
</comment>
<protein>
    <recommendedName>
        <fullName evidence="8">Protein nucleotidyltransferase YdiU</fullName>
        <ecNumber evidence="8">2.7.7.-</ecNumber>
    </recommendedName>
    <alternativeName>
        <fullName evidence="8">Protein adenylyltransferase YdiU</fullName>
        <ecNumber evidence="8">2.7.7.108</ecNumber>
    </alternativeName>
    <alternativeName>
        <fullName evidence="8">Protein uridylyltransferase YdiU</fullName>
        <ecNumber evidence="8">2.7.7.-</ecNumber>
    </alternativeName>
</protein>
<evidence type="ECO:0000313" key="10">
    <source>
        <dbReference type="Proteomes" id="UP000198935"/>
    </source>
</evidence>
<dbReference type="EC" id="2.7.7.108" evidence="8"/>
<keyword evidence="10" id="KW-1185">Reference proteome</keyword>
<dbReference type="EMBL" id="FNPI01000008">
    <property type="protein sequence ID" value="SDZ26264.1"/>
    <property type="molecule type" value="Genomic_DNA"/>
</dbReference>
<dbReference type="GO" id="GO:0000287">
    <property type="term" value="F:magnesium ion binding"/>
    <property type="evidence" value="ECO:0007669"/>
    <property type="project" value="UniProtKB-UniRule"/>
</dbReference>
<dbReference type="OrthoDB" id="9773505at2"/>
<keyword evidence="4 8" id="KW-0479">Metal-binding</keyword>
<feature type="binding site" evidence="8">
    <location>
        <position position="257"/>
    </location>
    <ligand>
        <name>Mg(2+)</name>
        <dbReference type="ChEBI" id="CHEBI:18420"/>
    </ligand>
</feature>
<keyword evidence="8" id="KW-0464">Manganese</keyword>
<comment type="catalytic activity">
    <reaction evidence="8">
        <text>L-tyrosyl-[protein] + UTP = O-(5'-uridylyl)-L-tyrosyl-[protein] + diphosphate</text>
        <dbReference type="Rhea" id="RHEA:83887"/>
        <dbReference type="Rhea" id="RHEA-COMP:10136"/>
        <dbReference type="Rhea" id="RHEA-COMP:20238"/>
        <dbReference type="ChEBI" id="CHEBI:33019"/>
        <dbReference type="ChEBI" id="CHEBI:46398"/>
        <dbReference type="ChEBI" id="CHEBI:46858"/>
        <dbReference type="ChEBI" id="CHEBI:90602"/>
    </reaction>
</comment>
<comment type="catalytic activity">
    <reaction evidence="8">
        <text>L-seryl-[protein] + ATP = 3-O-(5'-adenylyl)-L-seryl-[protein] + diphosphate</text>
        <dbReference type="Rhea" id="RHEA:58120"/>
        <dbReference type="Rhea" id="RHEA-COMP:9863"/>
        <dbReference type="Rhea" id="RHEA-COMP:15073"/>
        <dbReference type="ChEBI" id="CHEBI:29999"/>
        <dbReference type="ChEBI" id="CHEBI:30616"/>
        <dbReference type="ChEBI" id="CHEBI:33019"/>
        <dbReference type="ChEBI" id="CHEBI:142516"/>
        <dbReference type="EC" id="2.7.7.108"/>
    </reaction>
</comment>
<name>A0A1H3RKJ2_9BACI</name>
<evidence type="ECO:0000313" key="9">
    <source>
        <dbReference type="EMBL" id="SDZ26264.1"/>
    </source>
</evidence>
<dbReference type="PANTHER" id="PTHR12153:SF15">
    <property type="entry name" value="PROTEIN ADENYLYLTRANSFERASE SELO, MITOCHONDRIAL"/>
    <property type="match status" value="1"/>
</dbReference>
<evidence type="ECO:0000256" key="5">
    <source>
        <dbReference type="ARBA" id="ARBA00022741"/>
    </source>
</evidence>
<keyword evidence="5 8" id="KW-0547">Nucleotide-binding</keyword>
<dbReference type="AlphaFoldDB" id="A0A1H3RKJ2"/>
<keyword evidence="6 8" id="KW-0067">ATP-binding</keyword>
<keyword evidence="3 8" id="KW-0548">Nucleotidyltransferase</keyword>
<evidence type="ECO:0000256" key="3">
    <source>
        <dbReference type="ARBA" id="ARBA00022695"/>
    </source>
</evidence>
<gene>
    <name evidence="8" type="primary">ydiU</name>
    <name evidence="8" type="synonym">selO</name>
    <name evidence="9" type="ORF">SAMN05421736_108159</name>
</gene>